<evidence type="ECO:0000313" key="1">
    <source>
        <dbReference type="EMBL" id="KAK4026468.1"/>
    </source>
</evidence>
<proteinExistence type="predicted"/>
<reference evidence="1 2" key="1">
    <citation type="journal article" date="2023" name="Nucleic Acids Res.">
        <title>The hologenome of Daphnia magna reveals possible DNA methylation and microbiome-mediated evolution of the host genome.</title>
        <authorList>
            <person name="Chaturvedi A."/>
            <person name="Li X."/>
            <person name="Dhandapani V."/>
            <person name="Marshall H."/>
            <person name="Kissane S."/>
            <person name="Cuenca-Cambronero M."/>
            <person name="Asole G."/>
            <person name="Calvet F."/>
            <person name="Ruiz-Romero M."/>
            <person name="Marangio P."/>
            <person name="Guigo R."/>
            <person name="Rago D."/>
            <person name="Mirbahai L."/>
            <person name="Eastwood N."/>
            <person name="Colbourne J.K."/>
            <person name="Zhou J."/>
            <person name="Mallon E."/>
            <person name="Orsini L."/>
        </authorList>
    </citation>
    <scope>NUCLEOTIDE SEQUENCE [LARGE SCALE GENOMIC DNA]</scope>
    <source>
        <strain evidence="1">LRV0_1</strain>
    </source>
</reference>
<keyword evidence="2" id="KW-1185">Reference proteome</keyword>
<name>A0ABR0AMX1_9CRUS</name>
<gene>
    <name evidence="1" type="ORF">OUZ56_015464</name>
</gene>
<dbReference type="Proteomes" id="UP001234178">
    <property type="component" value="Unassembled WGS sequence"/>
</dbReference>
<protein>
    <submittedName>
        <fullName evidence="1">Uncharacterized protein</fullName>
    </submittedName>
</protein>
<dbReference type="EMBL" id="JAOYFB010000038">
    <property type="protein sequence ID" value="KAK4026468.1"/>
    <property type="molecule type" value="Genomic_DNA"/>
</dbReference>
<organism evidence="1 2">
    <name type="scientific">Daphnia magna</name>
    <dbReference type="NCBI Taxonomy" id="35525"/>
    <lineage>
        <taxon>Eukaryota</taxon>
        <taxon>Metazoa</taxon>
        <taxon>Ecdysozoa</taxon>
        <taxon>Arthropoda</taxon>
        <taxon>Crustacea</taxon>
        <taxon>Branchiopoda</taxon>
        <taxon>Diplostraca</taxon>
        <taxon>Cladocera</taxon>
        <taxon>Anomopoda</taxon>
        <taxon>Daphniidae</taxon>
        <taxon>Daphnia</taxon>
    </lineage>
</organism>
<comment type="caution">
    <text evidence="1">The sequence shown here is derived from an EMBL/GenBank/DDBJ whole genome shotgun (WGS) entry which is preliminary data.</text>
</comment>
<accession>A0ABR0AMX1</accession>
<sequence length="117" mass="12844">MITAFSVNHNYTVAAGQCSFNDGITRIKLRSDPLQSMCVMSRPGSVHVRAAVGGTNIVSYGDQKIMEGAFILLDFFARLLSTRFGTLFLAIKTSFSTSRIRRLANSSSMEKNETPES</sequence>
<evidence type="ECO:0000313" key="2">
    <source>
        <dbReference type="Proteomes" id="UP001234178"/>
    </source>
</evidence>